<dbReference type="AlphaFoldDB" id="A0A4Y2VDQ8"/>
<gene>
    <name evidence="2" type="ORF">AVEN_55238_1</name>
</gene>
<dbReference type="EMBL" id="BGPR01046468">
    <property type="protein sequence ID" value="GBO23415.1"/>
    <property type="molecule type" value="Genomic_DNA"/>
</dbReference>
<evidence type="ECO:0000256" key="1">
    <source>
        <dbReference type="SAM" id="MobiDB-lite"/>
    </source>
</evidence>
<protein>
    <submittedName>
        <fullName evidence="2">Uncharacterized protein</fullName>
    </submittedName>
</protein>
<evidence type="ECO:0000313" key="3">
    <source>
        <dbReference type="Proteomes" id="UP000499080"/>
    </source>
</evidence>
<dbReference type="Proteomes" id="UP000499080">
    <property type="component" value="Unassembled WGS sequence"/>
</dbReference>
<proteinExistence type="predicted"/>
<sequence>MTRTASQPATPAPNFPTTQTGGRLANTYDLKCNRTVCTTDLQWNRISNLGPLPPPPEVETLLLGYGEGSSFPSSKSDLQKFQLPTARKVQG</sequence>
<feature type="region of interest" description="Disordered" evidence="1">
    <location>
        <begin position="1"/>
        <end position="24"/>
    </location>
</feature>
<evidence type="ECO:0000313" key="2">
    <source>
        <dbReference type="EMBL" id="GBO23415.1"/>
    </source>
</evidence>
<reference evidence="2 3" key="1">
    <citation type="journal article" date="2019" name="Sci. Rep.">
        <title>Orb-weaving spider Araneus ventricosus genome elucidates the spidroin gene catalogue.</title>
        <authorList>
            <person name="Kono N."/>
            <person name="Nakamura H."/>
            <person name="Ohtoshi R."/>
            <person name="Moran D.A.P."/>
            <person name="Shinohara A."/>
            <person name="Yoshida Y."/>
            <person name="Fujiwara M."/>
            <person name="Mori M."/>
            <person name="Tomita M."/>
            <person name="Arakawa K."/>
        </authorList>
    </citation>
    <scope>NUCLEOTIDE SEQUENCE [LARGE SCALE GENOMIC DNA]</scope>
</reference>
<accession>A0A4Y2VDQ8</accession>
<feature type="region of interest" description="Disordered" evidence="1">
    <location>
        <begin position="61"/>
        <end position="91"/>
    </location>
</feature>
<feature type="compositionally biased region" description="Polar residues" evidence="1">
    <location>
        <begin position="1"/>
        <end position="21"/>
    </location>
</feature>
<comment type="caution">
    <text evidence="2">The sequence shown here is derived from an EMBL/GenBank/DDBJ whole genome shotgun (WGS) entry which is preliminary data.</text>
</comment>
<keyword evidence="3" id="KW-1185">Reference proteome</keyword>
<name>A0A4Y2VDQ8_ARAVE</name>
<organism evidence="2 3">
    <name type="scientific">Araneus ventricosus</name>
    <name type="common">Orbweaver spider</name>
    <name type="synonym">Epeira ventricosa</name>
    <dbReference type="NCBI Taxonomy" id="182803"/>
    <lineage>
        <taxon>Eukaryota</taxon>
        <taxon>Metazoa</taxon>
        <taxon>Ecdysozoa</taxon>
        <taxon>Arthropoda</taxon>
        <taxon>Chelicerata</taxon>
        <taxon>Arachnida</taxon>
        <taxon>Araneae</taxon>
        <taxon>Araneomorphae</taxon>
        <taxon>Entelegynae</taxon>
        <taxon>Araneoidea</taxon>
        <taxon>Araneidae</taxon>
        <taxon>Araneus</taxon>
    </lineage>
</organism>